<reference evidence="1" key="1">
    <citation type="submission" date="2023-11" db="EMBL/GenBank/DDBJ databases">
        <authorList>
            <person name="Poullet M."/>
        </authorList>
    </citation>
    <scope>NUCLEOTIDE SEQUENCE</scope>
    <source>
        <strain evidence="1">E1834</strain>
    </source>
</reference>
<accession>A0ACB0ZGD7</accession>
<keyword evidence="2" id="KW-1185">Reference proteome</keyword>
<sequence>MSASIKLLIISIFIVPILFQSSKQCGQLKDVCSKTSDCCPGYGCYIDKTGGHCSNECSKHFGNCGNGKCCDNLSCKKSLGKFYCSNAPCVKDGNKCQKDDGCCFGMAKNNFSV</sequence>
<organism evidence="1 2">
    <name type="scientific">Meloidogyne enterolobii</name>
    <name type="common">Root-knot nematode worm</name>
    <name type="synonym">Meloidogyne mayaguensis</name>
    <dbReference type="NCBI Taxonomy" id="390850"/>
    <lineage>
        <taxon>Eukaryota</taxon>
        <taxon>Metazoa</taxon>
        <taxon>Ecdysozoa</taxon>
        <taxon>Nematoda</taxon>
        <taxon>Chromadorea</taxon>
        <taxon>Rhabditida</taxon>
        <taxon>Tylenchina</taxon>
        <taxon>Tylenchomorpha</taxon>
        <taxon>Tylenchoidea</taxon>
        <taxon>Meloidogynidae</taxon>
        <taxon>Meloidogyninae</taxon>
        <taxon>Meloidogyne</taxon>
    </lineage>
</organism>
<dbReference type="Proteomes" id="UP001497535">
    <property type="component" value="Unassembled WGS sequence"/>
</dbReference>
<dbReference type="EMBL" id="CAVMJV010000035">
    <property type="protein sequence ID" value="CAK5078075.1"/>
    <property type="molecule type" value="Genomic_DNA"/>
</dbReference>
<name>A0ACB0ZGD7_MELEN</name>
<proteinExistence type="predicted"/>
<comment type="caution">
    <text evidence="1">The sequence shown here is derived from an EMBL/GenBank/DDBJ whole genome shotgun (WGS) entry which is preliminary data.</text>
</comment>
<gene>
    <name evidence="1" type="ORF">MENTE1834_LOCUS25113</name>
</gene>
<evidence type="ECO:0000313" key="1">
    <source>
        <dbReference type="EMBL" id="CAK5078075.1"/>
    </source>
</evidence>
<evidence type="ECO:0000313" key="2">
    <source>
        <dbReference type="Proteomes" id="UP001497535"/>
    </source>
</evidence>
<protein>
    <submittedName>
        <fullName evidence="1">Uncharacterized protein</fullName>
    </submittedName>
</protein>